<protein>
    <submittedName>
        <fullName evidence="1">Uncharacterized protein</fullName>
    </submittedName>
</protein>
<evidence type="ECO:0000313" key="2">
    <source>
        <dbReference type="Proteomes" id="UP000095767"/>
    </source>
</evidence>
<dbReference type="Proteomes" id="UP000095767">
    <property type="component" value="Unassembled WGS sequence"/>
</dbReference>
<evidence type="ECO:0000313" key="1">
    <source>
        <dbReference type="EMBL" id="OEL15866.1"/>
    </source>
</evidence>
<name>A0A1E5USK3_9POAL</name>
<gene>
    <name evidence="1" type="ORF">BAE44_0023116</name>
</gene>
<comment type="caution">
    <text evidence="1">The sequence shown here is derived from an EMBL/GenBank/DDBJ whole genome shotgun (WGS) entry which is preliminary data.</text>
</comment>
<organism evidence="1 2">
    <name type="scientific">Dichanthelium oligosanthes</name>
    <dbReference type="NCBI Taxonomy" id="888268"/>
    <lineage>
        <taxon>Eukaryota</taxon>
        <taxon>Viridiplantae</taxon>
        <taxon>Streptophyta</taxon>
        <taxon>Embryophyta</taxon>
        <taxon>Tracheophyta</taxon>
        <taxon>Spermatophyta</taxon>
        <taxon>Magnoliopsida</taxon>
        <taxon>Liliopsida</taxon>
        <taxon>Poales</taxon>
        <taxon>Poaceae</taxon>
        <taxon>PACMAD clade</taxon>
        <taxon>Panicoideae</taxon>
        <taxon>Panicodae</taxon>
        <taxon>Paniceae</taxon>
        <taxon>Dichantheliinae</taxon>
        <taxon>Dichanthelium</taxon>
    </lineage>
</organism>
<feature type="non-terminal residue" evidence="1">
    <location>
        <position position="1"/>
    </location>
</feature>
<proteinExistence type="predicted"/>
<reference evidence="1 2" key="1">
    <citation type="submission" date="2016-09" db="EMBL/GenBank/DDBJ databases">
        <title>The draft genome of Dichanthelium oligosanthes: A C3 panicoid grass species.</title>
        <authorList>
            <person name="Studer A.J."/>
            <person name="Schnable J.C."/>
            <person name="Brutnell T.P."/>
        </authorList>
    </citation>
    <scope>NUCLEOTIDE SEQUENCE [LARGE SCALE GENOMIC DNA]</scope>
    <source>
        <strain evidence="2">cv. Kellogg 1175</strain>
        <tissue evidence="1">Leaf</tissue>
    </source>
</reference>
<dbReference type="AlphaFoldDB" id="A0A1E5USK3"/>
<keyword evidence="2" id="KW-1185">Reference proteome</keyword>
<sequence length="106" mass="12240">LEPRNGGFVNEHESFILEEPQDPCSSKMSLESRIHYANSMYESYNHLMLLDHNNFRRMLVDAFVCHKYCKSHSRVSFGTNLVARAMMIFQKLVMEGEATLPRLAAT</sequence>
<dbReference type="EMBL" id="LWDX02065176">
    <property type="protein sequence ID" value="OEL15866.1"/>
    <property type="molecule type" value="Genomic_DNA"/>
</dbReference>
<accession>A0A1E5USK3</accession>